<evidence type="ECO:0000313" key="3">
    <source>
        <dbReference type="Proteomes" id="UP001286456"/>
    </source>
</evidence>
<evidence type="ECO:0000313" key="2">
    <source>
        <dbReference type="EMBL" id="KAK3327939.1"/>
    </source>
</evidence>
<feature type="region of interest" description="Disordered" evidence="1">
    <location>
        <begin position="1"/>
        <end position="21"/>
    </location>
</feature>
<dbReference type="EMBL" id="JAUEPO010000003">
    <property type="protein sequence ID" value="KAK3327939.1"/>
    <property type="molecule type" value="Genomic_DNA"/>
</dbReference>
<proteinExistence type="predicted"/>
<feature type="region of interest" description="Disordered" evidence="1">
    <location>
        <begin position="60"/>
        <end position="81"/>
    </location>
</feature>
<sequence>MRIASPTLRHVAASNRSRTNRWGIRRPIQPSKTHIPARAFHAPPRRTALWHSSEASSISLCDSEKRQDEEPSPPTTCTKTLPGRLAMVPGESEFHAEVLFELPLLRLNKHVTSPRTEDDTRLAQEPTQEPTARLSDTECMQLLDPLGHGNDIELWWYILDSRRRRDATMGVRSVLCMLQRRRTLHQVTGDIASKFWQTILDEAVLRASAHDGRLLESVWGYNEWLYRRHRLSWPNIYTGIMSSFVANKLPQQAMQWHLRLSPIFGPDPTTFANLVKQFIVDPRKKTQQLLQALYMMSTHRGLYDELVPYLYAQGSVGLARKWRKFLHLYNDFPASSASKPFLRFLSAYFPSEPLVGIEVSIAELETTALEDEDTPAVKSKKQGFRSLVHRAHGKTIGIKETPYNDHLGSRWFASSWLSLDSTIDAICLLGVTHIGPLSLQSIALRDETAEGVTRRIEQLEMSGIGIGDSSYSQAIRHFARAGDQLLLDNVLHSDIHPDMFDDFEIQPKILQSAARRGDWGQYYLIVAVRLAVTLDLASFTSNYLLLHALESNQKMAAFNVLDRMNTRGVQISPSTSDAISKHILENVSRDSAVADGFFYANLCRRILPMQLPLAAEVLRTILMRQGREGQLSDLHQLSEKIIQRYIDIQTSSQPMFYAHTLDVPAVFREKNKNYLFERIPRDLNLRHPLHPLQRIFDAKFDPSVVRWGFSWYCHLSNRKGWAATLATIRHPTEPKHFHFARGIRSLALLRDQGLAVDPDKVRKITTLRLAEMYWSGRLQIFYHEATRHVSRVGERTLIVLGEGKALCDAAWGSEILPPLPELREKIMKWGRVWRKSSPELFRRRRRALNSRRSGVPERRYGFRHGSKHW</sequence>
<protein>
    <recommendedName>
        <fullName evidence="4">Pentatricopeptide repeat domain-containing protein</fullName>
    </recommendedName>
</protein>
<comment type="caution">
    <text evidence="2">The sequence shown here is derived from an EMBL/GenBank/DDBJ whole genome shotgun (WGS) entry which is preliminary data.</text>
</comment>
<gene>
    <name evidence="2" type="ORF">B0T19DRAFT_177909</name>
</gene>
<reference evidence="2" key="1">
    <citation type="journal article" date="2023" name="Mol. Phylogenet. Evol.">
        <title>Genome-scale phylogeny and comparative genomics of the fungal order Sordariales.</title>
        <authorList>
            <person name="Hensen N."/>
            <person name="Bonometti L."/>
            <person name="Westerberg I."/>
            <person name="Brannstrom I.O."/>
            <person name="Guillou S."/>
            <person name="Cros-Aarteil S."/>
            <person name="Calhoun S."/>
            <person name="Haridas S."/>
            <person name="Kuo A."/>
            <person name="Mondo S."/>
            <person name="Pangilinan J."/>
            <person name="Riley R."/>
            <person name="LaButti K."/>
            <person name="Andreopoulos B."/>
            <person name="Lipzen A."/>
            <person name="Chen C."/>
            <person name="Yan M."/>
            <person name="Daum C."/>
            <person name="Ng V."/>
            <person name="Clum A."/>
            <person name="Steindorff A."/>
            <person name="Ohm R.A."/>
            <person name="Martin F."/>
            <person name="Silar P."/>
            <person name="Natvig D.O."/>
            <person name="Lalanne C."/>
            <person name="Gautier V."/>
            <person name="Ament-Velasquez S.L."/>
            <person name="Kruys A."/>
            <person name="Hutchinson M.I."/>
            <person name="Powell A.J."/>
            <person name="Barry K."/>
            <person name="Miller A.N."/>
            <person name="Grigoriev I.V."/>
            <person name="Debuchy R."/>
            <person name="Gladieux P."/>
            <person name="Hiltunen Thoren M."/>
            <person name="Johannesson H."/>
        </authorList>
    </citation>
    <scope>NUCLEOTIDE SEQUENCE</scope>
    <source>
        <strain evidence="2">SMH4131-1</strain>
    </source>
</reference>
<dbReference type="Proteomes" id="UP001286456">
    <property type="component" value="Unassembled WGS sequence"/>
</dbReference>
<dbReference type="AlphaFoldDB" id="A0AAE0IMX4"/>
<feature type="region of interest" description="Disordered" evidence="1">
    <location>
        <begin position="113"/>
        <end position="133"/>
    </location>
</feature>
<keyword evidence="3" id="KW-1185">Reference proteome</keyword>
<evidence type="ECO:0000256" key="1">
    <source>
        <dbReference type="SAM" id="MobiDB-lite"/>
    </source>
</evidence>
<name>A0AAE0IMX4_9PEZI</name>
<evidence type="ECO:0008006" key="4">
    <source>
        <dbReference type="Google" id="ProtNLM"/>
    </source>
</evidence>
<reference evidence="2" key="2">
    <citation type="submission" date="2023-06" db="EMBL/GenBank/DDBJ databases">
        <authorList>
            <consortium name="Lawrence Berkeley National Laboratory"/>
            <person name="Haridas S."/>
            <person name="Hensen N."/>
            <person name="Bonometti L."/>
            <person name="Westerberg I."/>
            <person name="Brannstrom I.O."/>
            <person name="Guillou S."/>
            <person name="Cros-Aarteil S."/>
            <person name="Calhoun S."/>
            <person name="Kuo A."/>
            <person name="Mondo S."/>
            <person name="Pangilinan J."/>
            <person name="Riley R."/>
            <person name="Labutti K."/>
            <person name="Andreopoulos B."/>
            <person name="Lipzen A."/>
            <person name="Chen C."/>
            <person name="Yanf M."/>
            <person name="Daum C."/>
            <person name="Ng V."/>
            <person name="Clum A."/>
            <person name="Steindorff A."/>
            <person name="Ohm R."/>
            <person name="Martin F."/>
            <person name="Silar P."/>
            <person name="Natvig D."/>
            <person name="Lalanne C."/>
            <person name="Gautier V."/>
            <person name="Ament-Velasquez S.L."/>
            <person name="Kruys A."/>
            <person name="Hutchinson M.I."/>
            <person name="Powell A.J."/>
            <person name="Barry K."/>
            <person name="Miller A.N."/>
            <person name="Grigoriev I.V."/>
            <person name="Debuchy R."/>
            <person name="Gladieux P."/>
            <person name="Thoren M.H."/>
            <person name="Johannesson H."/>
        </authorList>
    </citation>
    <scope>NUCLEOTIDE SEQUENCE</scope>
    <source>
        <strain evidence="2">SMH4131-1</strain>
    </source>
</reference>
<organism evidence="2 3">
    <name type="scientific">Cercophora scortea</name>
    <dbReference type="NCBI Taxonomy" id="314031"/>
    <lineage>
        <taxon>Eukaryota</taxon>
        <taxon>Fungi</taxon>
        <taxon>Dikarya</taxon>
        <taxon>Ascomycota</taxon>
        <taxon>Pezizomycotina</taxon>
        <taxon>Sordariomycetes</taxon>
        <taxon>Sordariomycetidae</taxon>
        <taxon>Sordariales</taxon>
        <taxon>Lasiosphaeriaceae</taxon>
        <taxon>Cercophora</taxon>
    </lineage>
</organism>
<accession>A0AAE0IMX4</accession>